<organism evidence="1 2">
    <name type="scientific">Frigoriglobus tundricola</name>
    <dbReference type="NCBI Taxonomy" id="2774151"/>
    <lineage>
        <taxon>Bacteria</taxon>
        <taxon>Pseudomonadati</taxon>
        <taxon>Planctomycetota</taxon>
        <taxon>Planctomycetia</taxon>
        <taxon>Gemmatales</taxon>
        <taxon>Gemmataceae</taxon>
        <taxon>Frigoriglobus</taxon>
    </lineage>
</organism>
<sequence>MWVARNLTRLPIGRCHGAGAQVQYGTVRFVWTFLTGEVK</sequence>
<dbReference type="Proteomes" id="UP000503447">
    <property type="component" value="Chromosome"/>
</dbReference>
<accession>A0A6M5YN99</accession>
<gene>
    <name evidence="1" type="ORF">FTUN_2560</name>
</gene>
<keyword evidence="2" id="KW-1185">Reference proteome</keyword>
<dbReference type="AlphaFoldDB" id="A0A6M5YN99"/>
<dbReference type="KEGG" id="ftj:FTUN_2560"/>
<name>A0A6M5YN99_9BACT</name>
<reference evidence="2" key="1">
    <citation type="submission" date="2020-05" db="EMBL/GenBank/DDBJ databases">
        <title>Frigoriglobus tundricola gen. nov., sp. nov., a psychrotolerant cellulolytic planctomycete of the family Gemmataceae with two divergent copies of 16S rRNA gene.</title>
        <authorList>
            <person name="Kulichevskaya I.S."/>
            <person name="Ivanova A.A."/>
            <person name="Naumoff D.G."/>
            <person name="Beletsky A.V."/>
            <person name="Rijpstra W.I.C."/>
            <person name="Sinninghe Damste J.S."/>
            <person name="Mardanov A.V."/>
            <person name="Ravin N.V."/>
            <person name="Dedysh S.N."/>
        </authorList>
    </citation>
    <scope>NUCLEOTIDE SEQUENCE [LARGE SCALE GENOMIC DNA]</scope>
    <source>
        <strain evidence="2">PL17</strain>
    </source>
</reference>
<proteinExistence type="predicted"/>
<protein>
    <submittedName>
        <fullName evidence="1">Uncharacterized protein</fullName>
    </submittedName>
</protein>
<evidence type="ECO:0000313" key="1">
    <source>
        <dbReference type="EMBL" id="QJW95034.1"/>
    </source>
</evidence>
<evidence type="ECO:0000313" key="2">
    <source>
        <dbReference type="Proteomes" id="UP000503447"/>
    </source>
</evidence>
<dbReference type="EMBL" id="CP053452">
    <property type="protein sequence ID" value="QJW95034.1"/>
    <property type="molecule type" value="Genomic_DNA"/>
</dbReference>